<gene>
    <name evidence="1" type="ORF">BU25DRAFT_18568</name>
</gene>
<accession>A0ACB6S4N7</accession>
<name>A0ACB6S4N7_9PLEO</name>
<evidence type="ECO:0000313" key="1">
    <source>
        <dbReference type="EMBL" id="KAF2629226.1"/>
    </source>
</evidence>
<dbReference type="EMBL" id="MU006710">
    <property type="protein sequence ID" value="KAF2629226.1"/>
    <property type="molecule type" value="Genomic_DNA"/>
</dbReference>
<reference evidence="1" key="1">
    <citation type="journal article" date="2020" name="Stud. Mycol.">
        <title>101 Dothideomycetes genomes: a test case for predicting lifestyles and emergence of pathogens.</title>
        <authorList>
            <person name="Haridas S."/>
            <person name="Albert R."/>
            <person name="Binder M."/>
            <person name="Bloem J."/>
            <person name="Labutti K."/>
            <person name="Salamov A."/>
            <person name="Andreopoulos B."/>
            <person name="Baker S."/>
            <person name="Barry K."/>
            <person name="Bills G."/>
            <person name="Bluhm B."/>
            <person name="Cannon C."/>
            <person name="Castanera R."/>
            <person name="Culley D."/>
            <person name="Daum C."/>
            <person name="Ezra D."/>
            <person name="Gonzalez J."/>
            <person name="Henrissat B."/>
            <person name="Kuo A."/>
            <person name="Liang C."/>
            <person name="Lipzen A."/>
            <person name="Lutzoni F."/>
            <person name="Magnuson J."/>
            <person name="Mondo S."/>
            <person name="Nolan M."/>
            <person name="Ohm R."/>
            <person name="Pangilinan J."/>
            <person name="Park H.-J."/>
            <person name="Ramirez L."/>
            <person name="Alfaro M."/>
            <person name="Sun H."/>
            <person name="Tritt A."/>
            <person name="Yoshinaga Y."/>
            <person name="Zwiers L.-H."/>
            <person name="Turgeon B."/>
            <person name="Goodwin S."/>
            <person name="Spatafora J."/>
            <person name="Crous P."/>
            <person name="Grigoriev I."/>
        </authorList>
    </citation>
    <scope>NUCLEOTIDE SEQUENCE</scope>
    <source>
        <strain evidence="1">CBS 525.71</strain>
    </source>
</reference>
<keyword evidence="2" id="KW-1185">Reference proteome</keyword>
<protein>
    <submittedName>
        <fullName evidence="1">Uncharacterized protein</fullName>
    </submittedName>
</protein>
<proteinExistence type="predicted"/>
<evidence type="ECO:0000313" key="2">
    <source>
        <dbReference type="Proteomes" id="UP000799754"/>
    </source>
</evidence>
<comment type="caution">
    <text evidence="1">The sequence shown here is derived from an EMBL/GenBank/DDBJ whole genome shotgun (WGS) entry which is preliminary data.</text>
</comment>
<sequence length="117" mass="13328">MPRHRSSWRRRYGASYYPSRYYARPPRAHYVGGAVSYPARYPANVGYHRAMATSAMVPRGYVHSTGSYMSGGRALMPSAYNMVSGQFPLNFVWSPLALAFITPLVHVHWLELDLERC</sequence>
<organism evidence="1 2">
    <name type="scientific">Macroventuria anomochaeta</name>
    <dbReference type="NCBI Taxonomy" id="301207"/>
    <lineage>
        <taxon>Eukaryota</taxon>
        <taxon>Fungi</taxon>
        <taxon>Dikarya</taxon>
        <taxon>Ascomycota</taxon>
        <taxon>Pezizomycotina</taxon>
        <taxon>Dothideomycetes</taxon>
        <taxon>Pleosporomycetidae</taxon>
        <taxon>Pleosporales</taxon>
        <taxon>Pleosporineae</taxon>
        <taxon>Didymellaceae</taxon>
        <taxon>Macroventuria</taxon>
    </lineage>
</organism>
<dbReference type="Proteomes" id="UP000799754">
    <property type="component" value="Unassembled WGS sequence"/>
</dbReference>